<dbReference type="Gene3D" id="1.25.40.10">
    <property type="entry name" value="Tetratricopeptide repeat domain"/>
    <property type="match status" value="2"/>
</dbReference>
<reference evidence="2 3" key="1">
    <citation type="submission" date="2016-10" db="EMBL/GenBank/DDBJ databases">
        <authorList>
            <person name="Varghese N."/>
        </authorList>
    </citation>
    <scope>NUCLEOTIDE SEQUENCE [LARGE SCALE GENOMIC DNA]</scope>
</reference>
<gene>
    <name evidence="2" type="ORF">ZT1A5_G3279</name>
</gene>
<dbReference type="EMBL" id="LT882677">
    <property type="protein sequence ID" value="SMY21841.1"/>
    <property type="molecule type" value="Genomic_DNA"/>
</dbReference>
<accession>A0A1Y6LH68</accession>
<dbReference type="SUPFAM" id="SSF48452">
    <property type="entry name" value="TPR-like"/>
    <property type="match status" value="1"/>
</dbReference>
<dbReference type="GO" id="GO:0042802">
    <property type="term" value="F:identical protein binding"/>
    <property type="evidence" value="ECO:0007669"/>
    <property type="project" value="InterPro"/>
</dbReference>
<dbReference type="Pfam" id="PF07721">
    <property type="entry name" value="TPR_4"/>
    <property type="match status" value="2"/>
</dbReference>
<organism evidence="2 3">
    <name type="scientific">Zymoseptoria tritici ST99CH_1A5</name>
    <dbReference type="NCBI Taxonomy" id="1276529"/>
    <lineage>
        <taxon>Eukaryota</taxon>
        <taxon>Fungi</taxon>
        <taxon>Dikarya</taxon>
        <taxon>Ascomycota</taxon>
        <taxon>Pezizomycotina</taxon>
        <taxon>Dothideomycetes</taxon>
        <taxon>Dothideomycetidae</taxon>
        <taxon>Mycosphaerellales</taxon>
        <taxon>Mycosphaerellaceae</taxon>
        <taxon>Zymoseptoria</taxon>
    </lineage>
</organism>
<keyword evidence="1" id="KW-0802">TPR repeat</keyword>
<dbReference type="PANTHER" id="PTHR45588">
    <property type="entry name" value="TPR DOMAIN-CONTAINING PROTEIN"/>
    <property type="match status" value="1"/>
</dbReference>
<evidence type="ECO:0000313" key="2">
    <source>
        <dbReference type="EMBL" id="SMY21841.1"/>
    </source>
</evidence>
<feature type="repeat" description="TPR" evidence="1">
    <location>
        <begin position="30"/>
        <end position="63"/>
    </location>
</feature>
<name>A0A1Y6LH68_ZYMTR</name>
<evidence type="ECO:0000256" key="1">
    <source>
        <dbReference type="PROSITE-ProRule" id="PRU00339"/>
    </source>
</evidence>
<dbReference type="Proteomes" id="UP000215453">
    <property type="component" value="Chromosome 2"/>
</dbReference>
<dbReference type="InterPro" id="IPR011990">
    <property type="entry name" value="TPR-like_helical_dom_sf"/>
</dbReference>
<proteinExistence type="predicted"/>
<dbReference type="PROSITE" id="PS50005">
    <property type="entry name" value="TPR"/>
    <property type="match status" value="1"/>
</dbReference>
<dbReference type="SMART" id="SM00028">
    <property type="entry name" value="TPR"/>
    <property type="match status" value="3"/>
</dbReference>
<sequence>MGSIGTDSSPEPYYDLGTYKWTVTSDSPEAQLWANRGLIWAYSFNHEEGIKCFKEAVKHDPSCAIAHWGVAFCSGPNYNKAWALFGREDVLKSSQLVKDALDRALELSTQASPAEQKLIKALGARFPPVGTIPDDFSPLNRAYADAMRPVYEAHPDDVDVAALFAEALLCISPRGLWDLDTGKPTGDHTVEAQNVIERAFESPEGFAHPAHCHLYIHLLEMSPVPELALPAADRLRGMVPNASHMLHMPTHIDAAVGDYRRGISSNDEAMAADDAYFAKLGPLDCLLYRAYRAHYVSAKLYSSIMAGRYFDALSAANKMEEILPEYILTAPSRLPLADIMEPFLGSKAHVLIRFGRWEDILNLPIPSNRELYCSTYAVTLYARGIALSALNRIPEAEATYQEFLLAREKVPMTRLNSIPVRQYNVLGVAEKMLAGEIAYRKGDFDTAFSILREAAAREDNLQYSDPPPWMQPVRHALGGLLLEQGRVAEAERVFREDLGCAEGYPRRKAKLNNVWGLQGLHESLVRGGKEDEARLVKPGLDVAMAGADVELNVSCFCRLEKVGQGKGFC</sequence>
<dbReference type="PANTHER" id="PTHR45588:SF1">
    <property type="entry name" value="WW DOMAIN-CONTAINING PROTEIN"/>
    <property type="match status" value="1"/>
</dbReference>
<evidence type="ECO:0008006" key="4">
    <source>
        <dbReference type="Google" id="ProtNLM"/>
    </source>
</evidence>
<dbReference type="AlphaFoldDB" id="A0A1Y6LH68"/>
<evidence type="ECO:0000313" key="3">
    <source>
        <dbReference type="Proteomes" id="UP000215453"/>
    </source>
</evidence>
<dbReference type="InterPro" id="IPR011717">
    <property type="entry name" value="TPR-4"/>
</dbReference>
<dbReference type="InterPro" id="IPR019734">
    <property type="entry name" value="TPR_rpt"/>
</dbReference>
<protein>
    <recommendedName>
        <fullName evidence="4">MalT-like TPR region domain-containing protein</fullName>
    </recommendedName>
</protein>